<feature type="domain" description="FAD/NAD(P)-binding" evidence="8">
    <location>
        <begin position="1"/>
        <end position="299"/>
    </location>
</feature>
<dbReference type="InterPro" id="IPR023753">
    <property type="entry name" value="FAD/NAD-binding_dom"/>
</dbReference>
<dbReference type="Gene3D" id="3.50.50.60">
    <property type="entry name" value="FAD/NAD(P)-binding domain"/>
    <property type="match status" value="2"/>
</dbReference>
<dbReference type="InterPro" id="IPR016156">
    <property type="entry name" value="FAD/NAD-linked_Rdtase_dimer_sf"/>
</dbReference>
<dbReference type="PATRIC" id="fig|136160.3.peg.409"/>
<keyword evidence="6" id="KW-0676">Redox-active center</keyword>
<dbReference type="Pfam" id="PF07992">
    <property type="entry name" value="Pyr_redox_2"/>
    <property type="match status" value="1"/>
</dbReference>
<name>A0A0M0KFG1_ALKHA</name>
<dbReference type="PRINTS" id="PR00411">
    <property type="entry name" value="PNDRDTASEI"/>
</dbReference>
<comment type="cofactor">
    <cofactor evidence="1">
        <name>FAD</name>
        <dbReference type="ChEBI" id="CHEBI:57692"/>
    </cofactor>
</comment>
<dbReference type="InterPro" id="IPR004099">
    <property type="entry name" value="Pyr_nucl-diS_OxRdtase_dimer"/>
</dbReference>
<sequence length="436" mass="47393">MKYVIIGGDAAGMSAAMEIVRNEEAANITTLEMGSIYSYAQCGLPYVVGGVIPQTEKLIARTIKTFRNKYGIDARTNHEVTKIDPDTKHVYGANFEIPYDKLLIATGARPLVPNWPGRTLAGIHTIKTIPDTEALLADLKGEIKNVVIVGGGYIGLEMAENLALTGKNVTIVEANAQLAAIFDQEMGEIIHQEAERKGVTLRLKEEVKGFEGTDRVQAVVTSSATVPAELVIIAIGVVPNTTFLEGQPFHRHENSALKINAYMETNLPDIYAAGDCATQYHRIKKMDDYIPLGTHANKQGRLAGLNMVGKRRAFAGVVGTSIIKFFDLSLGRTGLSEKETRDARLPASSITFDGRDIAGYYPGAEPLKIKLVYHSETNQLLGGQVIGTNGVAKRVDVLATALYQQLTLEELLDLDLSYAPPFNGVWDPIQQAARRA</sequence>
<dbReference type="PANTHER" id="PTHR43429:SF1">
    <property type="entry name" value="NAD(P)H SULFUR OXIDOREDUCTASE (COA-DEPENDENT)"/>
    <property type="match status" value="1"/>
</dbReference>
<organism evidence="9">
    <name type="scientific">Halalkalibacterium halodurans</name>
    <name type="common">Bacillus halodurans</name>
    <dbReference type="NCBI Taxonomy" id="86665"/>
    <lineage>
        <taxon>Bacteria</taxon>
        <taxon>Bacillati</taxon>
        <taxon>Bacillota</taxon>
        <taxon>Bacilli</taxon>
        <taxon>Bacillales</taxon>
        <taxon>Bacillaceae</taxon>
        <taxon>Halalkalibacterium (ex Joshi et al. 2022)</taxon>
    </lineage>
</organism>
<keyword evidence="3" id="KW-0285">Flavoprotein</keyword>
<dbReference type="SUPFAM" id="SSF55424">
    <property type="entry name" value="FAD/NAD-linked reductases, dimerisation (C-terminal) domain"/>
    <property type="match status" value="1"/>
</dbReference>
<dbReference type="SUPFAM" id="SSF51905">
    <property type="entry name" value="FAD/NAD(P)-binding domain"/>
    <property type="match status" value="1"/>
</dbReference>
<protein>
    <submittedName>
        <fullName evidence="9">NADH dehydrogenase</fullName>
    </submittedName>
</protein>
<evidence type="ECO:0000259" key="7">
    <source>
        <dbReference type="Pfam" id="PF02852"/>
    </source>
</evidence>
<evidence type="ECO:0000256" key="5">
    <source>
        <dbReference type="ARBA" id="ARBA00023002"/>
    </source>
</evidence>
<dbReference type="PANTHER" id="PTHR43429">
    <property type="entry name" value="PYRIDINE NUCLEOTIDE-DISULFIDE OXIDOREDUCTASE DOMAIN-CONTAINING"/>
    <property type="match status" value="1"/>
</dbReference>
<dbReference type="RefSeq" id="WP_053430154.1">
    <property type="nucleotide sequence ID" value="NZ_CP040441.1"/>
</dbReference>
<evidence type="ECO:0000256" key="1">
    <source>
        <dbReference type="ARBA" id="ARBA00001974"/>
    </source>
</evidence>
<evidence type="ECO:0000256" key="6">
    <source>
        <dbReference type="ARBA" id="ARBA00023284"/>
    </source>
</evidence>
<dbReference type="AlphaFoldDB" id="A0A0M0KFG1"/>
<proteinExistence type="inferred from homology"/>
<dbReference type="GO" id="GO:0016491">
    <property type="term" value="F:oxidoreductase activity"/>
    <property type="evidence" value="ECO:0007669"/>
    <property type="project" value="UniProtKB-KW"/>
</dbReference>
<keyword evidence="5" id="KW-0560">Oxidoreductase</keyword>
<dbReference type="InterPro" id="IPR036188">
    <property type="entry name" value="FAD/NAD-bd_sf"/>
</dbReference>
<feature type="domain" description="Pyridine nucleotide-disulphide oxidoreductase dimerisation" evidence="7">
    <location>
        <begin position="322"/>
        <end position="424"/>
    </location>
</feature>
<dbReference type="GeneID" id="87599322"/>
<gene>
    <name evidence="9" type="ORF">AMD02_01100</name>
</gene>
<reference evidence="9" key="1">
    <citation type="submission" date="2015-08" db="EMBL/GenBank/DDBJ databases">
        <title>Complete DNA Sequence of Pseudomonas syringae pv. actinidiae, the Causal Agent of Kiwifruit Canker Disease.</title>
        <authorList>
            <person name="Rikkerink E.H.A."/>
            <person name="Fineran P.C."/>
        </authorList>
    </citation>
    <scope>NUCLEOTIDE SEQUENCE</scope>
    <source>
        <strain evidence="9">DSM 13666</strain>
    </source>
</reference>
<evidence type="ECO:0000256" key="4">
    <source>
        <dbReference type="ARBA" id="ARBA00022827"/>
    </source>
</evidence>
<dbReference type="Pfam" id="PF02852">
    <property type="entry name" value="Pyr_redox_dim"/>
    <property type="match status" value="1"/>
</dbReference>
<evidence type="ECO:0000256" key="2">
    <source>
        <dbReference type="ARBA" id="ARBA00009130"/>
    </source>
</evidence>
<evidence type="ECO:0000313" key="9">
    <source>
        <dbReference type="EMBL" id="KOO37595.1"/>
    </source>
</evidence>
<accession>A0A0M0KFG1</accession>
<dbReference type="EMBL" id="LILD01000001">
    <property type="protein sequence ID" value="KOO37595.1"/>
    <property type="molecule type" value="Genomic_DNA"/>
</dbReference>
<evidence type="ECO:0000256" key="3">
    <source>
        <dbReference type="ARBA" id="ARBA00022630"/>
    </source>
</evidence>
<evidence type="ECO:0000259" key="8">
    <source>
        <dbReference type="Pfam" id="PF07992"/>
    </source>
</evidence>
<comment type="similarity">
    <text evidence="2">Belongs to the class-III pyridine nucleotide-disulfide oxidoreductase family.</text>
</comment>
<keyword evidence="4" id="KW-0274">FAD</keyword>
<comment type="caution">
    <text evidence="9">The sequence shown here is derived from an EMBL/GenBank/DDBJ whole genome shotgun (WGS) entry which is preliminary data.</text>
</comment>
<dbReference type="InterPro" id="IPR050260">
    <property type="entry name" value="FAD-bd_OxRdtase"/>
</dbReference>
<dbReference type="PRINTS" id="PR00368">
    <property type="entry name" value="FADPNR"/>
</dbReference>